<dbReference type="Proteomes" id="UP001648503">
    <property type="component" value="Unassembled WGS sequence"/>
</dbReference>
<feature type="coiled-coil region" evidence="2">
    <location>
        <begin position="80"/>
        <end position="118"/>
    </location>
</feature>
<gene>
    <name evidence="4" type="ORF">BASA50_004610</name>
</gene>
<comment type="caution">
    <text evidence="4">The sequence shown here is derived from an EMBL/GenBank/DDBJ whole genome shotgun (WGS) entry which is preliminary data.</text>
</comment>
<evidence type="ECO:0000313" key="5">
    <source>
        <dbReference type="Proteomes" id="UP001648503"/>
    </source>
</evidence>
<sequence length="426" mass="47699">MGTPDYTPSIYAVATTPTANKHAPHGLNVIVEGSADICLQDNEIFVTQRGGKIIQGPISGNENKSATVIETRRTLQSTLLLQKKREMQTVQTLLEKKRAEFEKRMEECCEKQEELQSKQKQIRDRVAKFEKFLKENDAKRQRANAKSITERKLREAKELELCALQRQLHTEQLKNHGAIKLINRHKVYERYLQSIIDVLPPDYLDVNEPHINDIIMRHNTLVKTNDELKSIVQINQDDIGRLQGTLTGLIKDKNDLILVYNSKLGTQQKYLDKLRQDCAYLEQRLEERDSTSKERMRILSEIKLAIDNLYDRIAIHSQTTKIVQSDLTPASENDSRMVQVAPGLIATSAIAGVATLSTTTPTITTTVSGASVGVGAAAAAAAAATTASVMSLVAFKDKKSLTEKLHALQYRILDLQGNLQCLKKEA</sequence>
<name>A0ABQ8FF56_9FUNG</name>
<dbReference type="InterPro" id="IPR025252">
    <property type="entry name" value="DUF4200"/>
</dbReference>
<evidence type="ECO:0000259" key="3">
    <source>
        <dbReference type="Pfam" id="PF13863"/>
    </source>
</evidence>
<feature type="domain" description="DUF4200" evidence="3">
    <location>
        <begin position="80"/>
        <end position="197"/>
    </location>
</feature>
<keyword evidence="1 2" id="KW-0175">Coiled coil</keyword>
<evidence type="ECO:0000256" key="1">
    <source>
        <dbReference type="ARBA" id="ARBA00023054"/>
    </source>
</evidence>
<organism evidence="4 5">
    <name type="scientific">Batrachochytrium salamandrivorans</name>
    <dbReference type="NCBI Taxonomy" id="1357716"/>
    <lineage>
        <taxon>Eukaryota</taxon>
        <taxon>Fungi</taxon>
        <taxon>Fungi incertae sedis</taxon>
        <taxon>Chytridiomycota</taxon>
        <taxon>Chytridiomycota incertae sedis</taxon>
        <taxon>Chytridiomycetes</taxon>
        <taxon>Rhizophydiales</taxon>
        <taxon>Rhizophydiales incertae sedis</taxon>
        <taxon>Batrachochytrium</taxon>
    </lineage>
</organism>
<evidence type="ECO:0000313" key="4">
    <source>
        <dbReference type="EMBL" id="KAH6597259.1"/>
    </source>
</evidence>
<dbReference type="PANTHER" id="PTHR21683:SF2">
    <property type="entry name" value="COILED-COIL DOMAIN-CONTAINING PROTEIN 42 LIKE-2-LIKE"/>
    <property type="match status" value="1"/>
</dbReference>
<dbReference type="PANTHER" id="PTHR21683">
    <property type="entry name" value="COILED-COIL DOMAIN-CONTAINING PROTEIN 42 LIKE-2-LIKE-RELATED"/>
    <property type="match status" value="1"/>
</dbReference>
<accession>A0ABQ8FF56</accession>
<proteinExistence type="predicted"/>
<protein>
    <recommendedName>
        <fullName evidence="3">DUF4200 domain-containing protein</fullName>
    </recommendedName>
</protein>
<keyword evidence="5" id="KW-1185">Reference proteome</keyword>
<dbReference type="Pfam" id="PF13863">
    <property type="entry name" value="DUF4200"/>
    <property type="match status" value="1"/>
</dbReference>
<dbReference type="EMBL" id="JAFCIX010000152">
    <property type="protein sequence ID" value="KAH6597259.1"/>
    <property type="molecule type" value="Genomic_DNA"/>
</dbReference>
<dbReference type="InterPro" id="IPR051147">
    <property type="entry name" value="CFAP_domain-containing"/>
</dbReference>
<reference evidence="4 5" key="1">
    <citation type="submission" date="2021-02" db="EMBL/GenBank/DDBJ databases">
        <title>Variation within the Batrachochytrium salamandrivorans European outbreak.</title>
        <authorList>
            <person name="Kelly M."/>
            <person name="Pasmans F."/>
            <person name="Shea T.P."/>
            <person name="Munoz J.F."/>
            <person name="Carranza S."/>
            <person name="Cuomo C.A."/>
            <person name="Martel A."/>
        </authorList>
    </citation>
    <scope>NUCLEOTIDE SEQUENCE [LARGE SCALE GENOMIC DNA]</scope>
    <source>
        <strain evidence="4 5">AMFP18/2</strain>
    </source>
</reference>
<evidence type="ECO:0000256" key="2">
    <source>
        <dbReference type="SAM" id="Coils"/>
    </source>
</evidence>